<feature type="domain" description="Outer membrane protein beta-barrel" evidence="3">
    <location>
        <begin position="440"/>
        <end position="742"/>
    </location>
</feature>
<evidence type="ECO:0000256" key="1">
    <source>
        <dbReference type="SAM" id="MobiDB-lite"/>
    </source>
</evidence>
<proteinExistence type="predicted"/>
<dbReference type="Pfam" id="PF14905">
    <property type="entry name" value="OMP_b-brl_3"/>
    <property type="match status" value="1"/>
</dbReference>
<evidence type="ECO:0000256" key="2">
    <source>
        <dbReference type="SAM" id="SignalP"/>
    </source>
</evidence>
<dbReference type="EMBL" id="MBTF01000003">
    <property type="protein sequence ID" value="OOQ61111.1"/>
    <property type="molecule type" value="Genomic_DNA"/>
</dbReference>
<protein>
    <recommendedName>
        <fullName evidence="3">Outer membrane protein beta-barrel domain-containing protein</fullName>
    </recommendedName>
</protein>
<dbReference type="OrthoDB" id="1086219at2"/>
<keyword evidence="5" id="KW-1185">Reference proteome</keyword>
<dbReference type="InterPro" id="IPR041700">
    <property type="entry name" value="OMP_b-brl_3"/>
</dbReference>
<dbReference type="SUPFAM" id="SSF56935">
    <property type="entry name" value="Porins"/>
    <property type="match status" value="1"/>
</dbReference>
<dbReference type="InterPro" id="IPR008969">
    <property type="entry name" value="CarboxyPept-like_regulatory"/>
</dbReference>
<keyword evidence="2" id="KW-0732">Signal</keyword>
<gene>
    <name evidence="4" type="ORF">BC343_21965</name>
</gene>
<dbReference type="STRING" id="1792845.BC343_21965"/>
<accession>A0A1S9PJH0</accession>
<dbReference type="Proteomes" id="UP000189739">
    <property type="component" value="Unassembled WGS sequence"/>
</dbReference>
<reference evidence="4 5" key="1">
    <citation type="submission" date="2016-07" db="EMBL/GenBank/DDBJ databases">
        <title>Genomic analysis of zinc-resistant bacterium Mucilaginibacter pedocola TBZ30.</title>
        <authorList>
            <person name="Huang J."/>
            <person name="Tang J."/>
        </authorList>
    </citation>
    <scope>NUCLEOTIDE SEQUENCE [LARGE SCALE GENOMIC DNA]</scope>
    <source>
        <strain evidence="4 5">TBZ30</strain>
    </source>
</reference>
<comment type="caution">
    <text evidence="4">The sequence shown here is derived from an EMBL/GenBank/DDBJ whole genome shotgun (WGS) entry which is preliminary data.</text>
</comment>
<feature type="region of interest" description="Disordered" evidence="1">
    <location>
        <begin position="905"/>
        <end position="933"/>
    </location>
</feature>
<evidence type="ECO:0000313" key="5">
    <source>
        <dbReference type="Proteomes" id="UP000189739"/>
    </source>
</evidence>
<evidence type="ECO:0000313" key="4">
    <source>
        <dbReference type="EMBL" id="OOQ61111.1"/>
    </source>
</evidence>
<dbReference type="AlphaFoldDB" id="A0A1S9PJH0"/>
<feature type="chain" id="PRO_5012978553" description="Outer membrane protein beta-barrel domain-containing protein" evidence="2">
    <location>
        <begin position="21"/>
        <end position="933"/>
    </location>
</feature>
<organism evidence="4 5">
    <name type="scientific">Mucilaginibacter pedocola</name>
    <dbReference type="NCBI Taxonomy" id="1792845"/>
    <lineage>
        <taxon>Bacteria</taxon>
        <taxon>Pseudomonadati</taxon>
        <taxon>Bacteroidota</taxon>
        <taxon>Sphingobacteriia</taxon>
        <taxon>Sphingobacteriales</taxon>
        <taxon>Sphingobacteriaceae</taxon>
        <taxon>Mucilaginibacter</taxon>
    </lineage>
</organism>
<sequence length="933" mass="102196">MTKFAPLFLVLFMLATKAFAQQPPRSVSGTLIDSLGTVPGMTVKLTSDKDSMVVASDAKGVFSFGAVFAKNFKITVTGLGYQGISRKYTMDDGKTAIKLDPIKLTVATNALSQVTITAAVVPIVIKEDTVEYKASAYPVRAGSPVEDLLKKLPGVSVDKDGNVTAHGKQVTKVRVNGKNYFSGDVQTATQNLPAEIVENVQVIDDYGDQANLTGIKTGDPEKILNITIQKGKRTGKFGQATVGAGNDDRYLARVSANAFKEDEQISLIGTINNTNTNSFNLGAGGGGGGRGGRGGGGGGASGGVSTANGITTNRSVGFNYRNEWGKKITAYGSYSFADRDKVGNSTSQTQNNFNGDTLLSNDNSISKTHNINHRFDFNVEYRIDTLNYLKVNPNFSYNSSFDNTTDVFSNTRQNTLINGNELALTTGSAPSGGVSVLYNHKFRKKGRNFSINTGLSYSKTTQGLYDEYTTERNNITTPLFQQINTDNSSNKYNIALSYTEPLGNGNFLEANYSHNYTNTDNNRLNYRVDPDTKTETYVDSLSTLYNYQFITDRFGLNLRGVKAKYNYTLGLAVQPTSLNGQSHNFSTSTHTFNYIPTARFIYNFQRNHSLSINYTGSNNQPSFTQLQLQPDFSNPQNRIYGNPDLKPEFSNNISLRYNQFDLTSGNSLFTNLSFTTTQDKIVTNSKPITVITAGRDTNNTVQETRYINTNGFYSANGNYAYSKPFANRKYTVTLNGGATFNNNVFYARDERNVGKNWVFNQGLKVRIDIDSLMDTEVSGNYSINTTRYSSEESINTDAKTWTFGLDGRSYFFKNWVLGYNLTQTINHGFSATVKANPTLLSTYVEYQFLKGNVGALRFQAFDLFNQNTGVTRSVSGNQIIDTRTNRLGRYFMLTFAIRLQKFAGARGGRQGGGGRRGGEGGGGFGGGGGGRPD</sequence>
<name>A0A1S9PJH0_9SPHI</name>
<dbReference type="RefSeq" id="WP_078346938.1">
    <property type="nucleotide sequence ID" value="NZ_MBTF01000003.1"/>
</dbReference>
<evidence type="ECO:0000259" key="3">
    <source>
        <dbReference type="Pfam" id="PF14905"/>
    </source>
</evidence>
<dbReference type="SUPFAM" id="SSF49464">
    <property type="entry name" value="Carboxypeptidase regulatory domain-like"/>
    <property type="match status" value="1"/>
</dbReference>
<feature type="signal peptide" evidence="2">
    <location>
        <begin position="1"/>
        <end position="20"/>
    </location>
</feature>